<protein>
    <submittedName>
        <fullName evidence="1">Winged helix DNA-binding protein</fullName>
    </submittedName>
</protein>
<dbReference type="EMBL" id="JACLAU010000027">
    <property type="protein sequence ID" value="MBC2652805.1"/>
    <property type="molecule type" value="Genomic_DNA"/>
</dbReference>
<dbReference type="AlphaFoldDB" id="A0A7X1KCZ1"/>
<proteinExistence type="predicted"/>
<dbReference type="SUPFAM" id="SSF46785">
    <property type="entry name" value="Winged helix' DNA-binding domain"/>
    <property type="match status" value="1"/>
</dbReference>
<gene>
    <name evidence="1" type="ORF">H7F49_13980</name>
</gene>
<dbReference type="Proteomes" id="UP000520156">
    <property type="component" value="Unassembled WGS sequence"/>
</dbReference>
<dbReference type="Gene3D" id="1.10.10.10">
    <property type="entry name" value="Winged helix-like DNA-binding domain superfamily/Winged helix DNA-binding domain"/>
    <property type="match status" value="1"/>
</dbReference>
<name>A0A7X1KCZ1_9SPHN</name>
<dbReference type="GO" id="GO:0003677">
    <property type="term" value="F:DNA binding"/>
    <property type="evidence" value="ECO:0007669"/>
    <property type="project" value="UniProtKB-KW"/>
</dbReference>
<sequence length="119" mass="13201">MDAIGIAEAIYRFRRRRDLLLEHQGIGQLFTDPAWDMLLDLFIARGRGRSISITSLCIAGCVPATTGLRWIELLVSNGLANRRADETDGRRTFIEISDTGYRMLEDLLGGRGHEAAGPV</sequence>
<organism evidence="1 2">
    <name type="scientific">Novosphingobium aerophilum</name>
    <dbReference type="NCBI Taxonomy" id="2839843"/>
    <lineage>
        <taxon>Bacteria</taxon>
        <taxon>Pseudomonadati</taxon>
        <taxon>Pseudomonadota</taxon>
        <taxon>Alphaproteobacteria</taxon>
        <taxon>Sphingomonadales</taxon>
        <taxon>Sphingomonadaceae</taxon>
        <taxon>Novosphingobium</taxon>
    </lineage>
</organism>
<dbReference type="InterPro" id="IPR036390">
    <property type="entry name" value="WH_DNA-bd_sf"/>
</dbReference>
<dbReference type="InterPro" id="IPR036388">
    <property type="entry name" value="WH-like_DNA-bd_sf"/>
</dbReference>
<reference evidence="1 2" key="1">
    <citation type="submission" date="2020-08" db="EMBL/GenBank/DDBJ databases">
        <title>The genome sequence of Novosphingobium flavum 4Y4.</title>
        <authorList>
            <person name="Liu Y."/>
        </authorList>
    </citation>
    <scope>NUCLEOTIDE SEQUENCE [LARGE SCALE GENOMIC DNA]</scope>
    <source>
        <strain evidence="1 2">4Y4</strain>
    </source>
</reference>
<evidence type="ECO:0000313" key="1">
    <source>
        <dbReference type="EMBL" id="MBC2652805.1"/>
    </source>
</evidence>
<evidence type="ECO:0000313" key="2">
    <source>
        <dbReference type="Proteomes" id="UP000520156"/>
    </source>
</evidence>
<keyword evidence="1" id="KW-0238">DNA-binding</keyword>
<keyword evidence="2" id="KW-1185">Reference proteome</keyword>
<accession>A0A7X1KCZ1</accession>
<comment type="caution">
    <text evidence="1">The sequence shown here is derived from an EMBL/GenBank/DDBJ whole genome shotgun (WGS) entry which is preliminary data.</text>
</comment>